<evidence type="ECO:0000313" key="2">
    <source>
        <dbReference type="EMBL" id="GAG14469.1"/>
    </source>
</evidence>
<dbReference type="EMBL" id="BARS01037601">
    <property type="protein sequence ID" value="GAG14469.1"/>
    <property type="molecule type" value="Genomic_DNA"/>
</dbReference>
<evidence type="ECO:0000259" key="1">
    <source>
        <dbReference type="Pfam" id="PF00733"/>
    </source>
</evidence>
<accession>X0V8J6</accession>
<dbReference type="InterPro" id="IPR051786">
    <property type="entry name" value="ASN_synthetase/amidase"/>
</dbReference>
<dbReference type="InterPro" id="IPR001962">
    <property type="entry name" value="Asn_synthase"/>
</dbReference>
<dbReference type="InterPro" id="IPR014729">
    <property type="entry name" value="Rossmann-like_a/b/a_fold"/>
</dbReference>
<dbReference type="SUPFAM" id="SSF52402">
    <property type="entry name" value="Adenine nucleotide alpha hydrolases-like"/>
    <property type="match status" value="1"/>
</dbReference>
<comment type="caution">
    <text evidence="2">The sequence shown here is derived from an EMBL/GenBank/DDBJ whole genome shotgun (WGS) entry which is preliminary data.</text>
</comment>
<gene>
    <name evidence="2" type="ORF">S01H1_57642</name>
</gene>
<dbReference type="Gene3D" id="3.40.50.620">
    <property type="entry name" value="HUPs"/>
    <property type="match status" value="1"/>
</dbReference>
<reference evidence="2" key="1">
    <citation type="journal article" date="2014" name="Front. Microbiol.">
        <title>High frequency of phylogenetically diverse reductive dehalogenase-homologous genes in deep subseafloor sedimentary metagenomes.</title>
        <authorList>
            <person name="Kawai M."/>
            <person name="Futagami T."/>
            <person name="Toyoda A."/>
            <person name="Takaki Y."/>
            <person name="Nishi S."/>
            <person name="Hori S."/>
            <person name="Arai W."/>
            <person name="Tsubouchi T."/>
            <person name="Morono Y."/>
            <person name="Uchiyama I."/>
            <person name="Ito T."/>
            <person name="Fujiyama A."/>
            <person name="Inagaki F."/>
            <person name="Takami H."/>
        </authorList>
    </citation>
    <scope>NUCLEOTIDE SEQUENCE</scope>
    <source>
        <strain evidence="2">Expedition CK06-06</strain>
    </source>
</reference>
<name>X0V8J6_9ZZZZ</name>
<proteinExistence type="predicted"/>
<dbReference type="Pfam" id="PF00733">
    <property type="entry name" value="Asn_synthase"/>
    <property type="match status" value="1"/>
</dbReference>
<protein>
    <recommendedName>
        <fullName evidence="1">Asparagine synthetase domain-containing protein</fullName>
    </recommendedName>
</protein>
<dbReference type="AlphaFoldDB" id="X0V8J6"/>
<feature type="domain" description="Asparagine synthetase" evidence="1">
    <location>
        <begin position="76"/>
        <end position="147"/>
    </location>
</feature>
<feature type="non-terminal residue" evidence="2">
    <location>
        <position position="257"/>
    </location>
</feature>
<sequence length="257" mass="29433">SIEYLLIHHLLGNKTLLEGVKQLPPGCKLEYKKSKWKIIQYTQPTNVRVNNNISLEKACKCVWNYLNEKFDSYQSMTEKDFTGLLSGGWDSRLITAFLSGNKRLHKTFTTELGVLKWGRYIAERRIAKEVAEFLGVKNRYIPSKAGKDIFTLSRMVDYSTSFHKWSLSIVEALPQDKNIIPIGYLGGVLLQNAHIPDILQKCVTEGNKEKAMQIILDEYISGGRNSIFSPIHYPDAESWKHVLNPQFISNSIIQLKR</sequence>
<dbReference type="PANTHER" id="PTHR43284:SF1">
    <property type="entry name" value="ASPARAGINE SYNTHETASE"/>
    <property type="match status" value="1"/>
</dbReference>
<dbReference type="PANTHER" id="PTHR43284">
    <property type="entry name" value="ASPARAGINE SYNTHETASE (GLUTAMINE-HYDROLYZING)"/>
    <property type="match status" value="1"/>
</dbReference>
<dbReference type="GO" id="GO:0004066">
    <property type="term" value="F:asparagine synthase (glutamine-hydrolyzing) activity"/>
    <property type="evidence" value="ECO:0007669"/>
    <property type="project" value="InterPro"/>
</dbReference>
<organism evidence="2">
    <name type="scientific">marine sediment metagenome</name>
    <dbReference type="NCBI Taxonomy" id="412755"/>
    <lineage>
        <taxon>unclassified sequences</taxon>
        <taxon>metagenomes</taxon>
        <taxon>ecological metagenomes</taxon>
    </lineage>
</organism>
<dbReference type="GO" id="GO:0006529">
    <property type="term" value="P:asparagine biosynthetic process"/>
    <property type="evidence" value="ECO:0007669"/>
    <property type="project" value="InterPro"/>
</dbReference>
<feature type="non-terminal residue" evidence="2">
    <location>
        <position position="1"/>
    </location>
</feature>